<dbReference type="Proteomes" id="UP000287651">
    <property type="component" value="Unassembled WGS sequence"/>
</dbReference>
<evidence type="ECO:0000313" key="2">
    <source>
        <dbReference type="Proteomes" id="UP000287651"/>
    </source>
</evidence>
<dbReference type="EMBL" id="AMZH03013403">
    <property type="protein sequence ID" value="RRT49333.1"/>
    <property type="molecule type" value="Genomic_DNA"/>
</dbReference>
<evidence type="ECO:0000313" key="1">
    <source>
        <dbReference type="EMBL" id="RRT49333.1"/>
    </source>
</evidence>
<accession>A0A426YC64</accession>
<reference evidence="1 2" key="1">
    <citation type="journal article" date="2014" name="Agronomy (Basel)">
        <title>A Draft Genome Sequence for Ensete ventricosum, the Drought-Tolerant Tree Against Hunger.</title>
        <authorList>
            <person name="Harrison J."/>
            <person name="Moore K.A."/>
            <person name="Paszkiewicz K."/>
            <person name="Jones T."/>
            <person name="Grant M."/>
            <person name="Ambacheew D."/>
            <person name="Muzemil S."/>
            <person name="Studholme D.J."/>
        </authorList>
    </citation>
    <scope>NUCLEOTIDE SEQUENCE [LARGE SCALE GENOMIC DNA]</scope>
</reference>
<protein>
    <submittedName>
        <fullName evidence="1">Uncharacterized protein</fullName>
    </submittedName>
</protein>
<sequence>MARHVRQVTCAACHSLDAGCCVLDIGSRWVHPLCCSYNPDPATFPSYFMASSSSSSCLSTFKSMTKLTNSRWTVMKQWHGVTNEREEAILLGWCPRMRLQSGRWCSEVVAHMVGPH</sequence>
<gene>
    <name evidence="1" type="ORF">B296_00039781</name>
</gene>
<name>A0A426YC64_ENSVE</name>
<dbReference type="AlphaFoldDB" id="A0A426YC64"/>
<proteinExistence type="predicted"/>
<organism evidence="1 2">
    <name type="scientific">Ensete ventricosum</name>
    <name type="common">Abyssinian banana</name>
    <name type="synonym">Musa ensete</name>
    <dbReference type="NCBI Taxonomy" id="4639"/>
    <lineage>
        <taxon>Eukaryota</taxon>
        <taxon>Viridiplantae</taxon>
        <taxon>Streptophyta</taxon>
        <taxon>Embryophyta</taxon>
        <taxon>Tracheophyta</taxon>
        <taxon>Spermatophyta</taxon>
        <taxon>Magnoliopsida</taxon>
        <taxon>Liliopsida</taxon>
        <taxon>Zingiberales</taxon>
        <taxon>Musaceae</taxon>
        <taxon>Ensete</taxon>
    </lineage>
</organism>
<comment type="caution">
    <text evidence="1">The sequence shown here is derived from an EMBL/GenBank/DDBJ whole genome shotgun (WGS) entry which is preliminary data.</text>
</comment>